<evidence type="ECO:0000256" key="4">
    <source>
        <dbReference type="ARBA" id="ARBA00022801"/>
    </source>
</evidence>
<dbReference type="GO" id="GO:0070006">
    <property type="term" value="F:metalloaminopeptidase activity"/>
    <property type="evidence" value="ECO:0007669"/>
    <property type="project" value="InterPro"/>
</dbReference>
<dbReference type="AlphaFoldDB" id="A0A2K9IVQ6"/>
<evidence type="ECO:0000256" key="2">
    <source>
        <dbReference type="ARBA" id="ARBA00022438"/>
    </source>
</evidence>
<keyword evidence="3" id="KW-0645">Protease</keyword>
<gene>
    <name evidence="10" type="primary">pepA</name>
    <name evidence="10" type="ORF">A21D_00341</name>
</gene>
<keyword evidence="4 10" id="KW-0378">Hydrolase</keyword>
<dbReference type="RefSeq" id="WP_101932474.1">
    <property type="nucleotide sequence ID" value="NZ_CP018622.1"/>
</dbReference>
<evidence type="ECO:0000256" key="1">
    <source>
        <dbReference type="ARBA" id="ARBA00009528"/>
    </source>
</evidence>
<dbReference type="EMBL" id="CP018622">
    <property type="protein sequence ID" value="AUJ23454.1"/>
    <property type="molecule type" value="Genomic_DNA"/>
</dbReference>
<name>A0A2K9IVQ6_9BACI</name>
<evidence type="ECO:0000313" key="11">
    <source>
        <dbReference type="Proteomes" id="UP000234237"/>
    </source>
</evidence>
<evidence type="ECO:0000256" key="8">
    <source>
        <dbReference type="ARBA" id="ARBA00050061"/>
    </source>
</evidence>
<dbReference type="InterPro" id="IPR011356">
    <property type="entry name" value="Leucine_aapep/pepB"/>
</dbReference>
<dbReference type="PRINTS" id="PR00481">
    <property type="entry name" value="LAMNOPPTDASE"/>
</dbReference>
<dbReference type="SUPFAM" id="SSF53187">
    <property type="entry name" value="Zn-dependent exopeptidases"/>
    <property type="match status" value="1"/>
</dbReference>
<dbReference type="CDD" id="cd00433">
    <property type="entry name" value="Peptidase_M17"/>
    <property type="match status" value="1"/>
</dbReference>
<evidence type="ECO:0000313" key="10">
    <source>
        <dbReference type="EMBL" id="AUJ23454.1"/>
    </source>
</evidence>
<feature type="domain" description="Cytosol aminopeptidase" evidence="9">
    <location>
        <begin position="306"/>
        <end position="313"/>
    </location>
</feature>
<keyword evidence="2 10" id="KW-0031">Aminopeptidase</keyword>
<evidence type="ECO:0000256" key="7">
    <source>
        <dbReference type="ARBA" id="ARBA00050021"/>
    </source>
</evidence>
<organism evidence="10 11">
    <name type="scientific">Virgibacillus dokdonensis</name>
    <dbReference type="NCBI Taxonomy" id="302167"/>
    <lineage>
        <taxon>Bacteria</taxon>
        <taxon>Bacillati</taxon>
        <taxon>Bacillota</taxon>
        <taxon>Bacilli</taxon>
        <taxon>Bacillales</taxon>
        <taxon>Bacillaceae</taxon>
        <taxon>Virgibacillus</taxon>
    </lineage>
</organism>
<dbReference type="Proteomes" id="UP000234237">
    <property type="component" value="Chromosome"/>
</dbReference>
<dbReference type="InterPro" id="IPR000819">
    <property type="entry name" value="Peptidase_M17_C"/>
</dbReference>
<evidence type="ECO:0000259" key="9">
    <source>
        <dbReference type="PROSITE" id="PS00631"/>
    </source>
</evidence>
<dbReference type="Gene3D" id="3.40.630.10">
    <property type="entry name" value="Zn peptidases"/>
    <property type="match status" value="1"/>
</dbReference>
<accession>A0A2K9IVQ6</accession>
<dbReference type="GO" id="GO:0005737">
    <property type="term" value="C:cytoplasm"/>
    <property type="evidence" value="ECO:0007669"/>
    <property type="project" value="InterPro"/>
</dbReference>
<dbReference type="STRING" id="302167.GCA_900166595_03220"/>
<dbReference type="InterPro" id="IPR043472">
    <property type="entry name" value="Macro_dom-like"/>
</dbReference>
<sequence length="471" mass="51805">MEIHVCPLEPSPLLSHSFVKKASFGEMKLFYTETTIYLLVCICPVSENMEDIRHLGGELRKKVDKEFLSQTVTINFNGLFKGLELVMEGSNVASYVNALMEGWYLAGYRFQYYKRNRLEMDYVLEYNYSSYGAYVALAKTKSDAVCLARDLCNEPPSKLTPEAYASKIVEIFRDTDVDVAILDTADLTKHGLEAVKTVGKGSVHPPKMVVLTLKNTVGKHVALVGKGVTFDAGGVNVKTGTGLWEMKMDMGGSAAVVGAMKLLSDLNSSVYVTAVIPLVENVVGKNAYLPADVISYANGMHVEVGNTDAEGRLILADGILYAQDVGAETIIDIATLTGSIGQALGLKTAGVFTNNEKDLWTYKEIGEETGDHVWPMPLIEDYKAYLHSDYADLNNRSASKYGGSITAAIFLQQFIKRHMKWVHIDMANTVRPWKVYGYHVEGATGFGVRLLTKLVEKELGKRNAIGIDCTE</sequence>
<comment type="similarity">
    <text evidence="1">Belongs to the peptidase M17 family.</text>
</comment>
<dbReference type="Pfam" id="PF00883">
    <property type="entry name" value="Peptidase_M17"/>
    <property type="match status" value="1"/>
</dbReference>
<dbReference type="PANTHER" id="PTHR11963:SF23">
    <property type="entry name" value="CYTOSOL AMINOPEPTIDASE"/>
    <property type="match status" value="1"/>
</dbReference>
<dbReference type="GO" id="GO:0006508">
    <property type="term" value="P:proteolysis"/>
    <property type="evidence" value="ECO:0007669"/>
    <property type="project" value="UniProtKB-KW"/>
</dbReference>
<evidence type="ECO:0000256" key="5">
    <source>
        <dbReference type="ARBA" id="ARBA00033172"/>
    </source>
</evidence>
<dbReference type="PANTHER" id="PTHR11963">
    <property type="entry name" value="LEUCINE AMINOPEPTIDASE-RELATED"/>
    <property type="match status" value="1"/>
</dbReference>
<dbReference type="GO" id="GO:0030145">
    <property type="term" value="F:manganese ion binding"/>
    <property type="evidence" value="ECO:0007669"/>
    <property type="project" value="InterPro"/>
</dbReference>
<evidence type="ECO:0000256" key="6">
    <source>
        <dbReference type="ARBA" id="ARBA00049972"/>
    </source>
</evidence>
<proteinExistence type="inferred from homology"/>
<reference evidence="11" key="1">
    <citation type="submission" date="2016-11" db="EMBL/GenBank/DDBJ databases">
        <title>Complete genome sequence of Virgibacillus pantothenticus 21D, a halophilic bacterium isolated from the deep hypersaline anoxic basin Discovery in the Mediterranean Sea.</title>
        <authorList>
            <person name="Zeaiter Z."/>
            <person name="Booth J.M."/>
            <person name="Prosdocimi E.M."/>
            <person name="Mapelli F."/>
            <person name="Fusi M."/>
            <person name="Daffonchio D."/>
            <person name="Borin S."/>
            <person name="Crotti E."/>
        </authorList>
    </citation>
    <scope>NUCLEOTIDE SEQUENCE [LARGE SCALE GENOMIC DNA]</scope>
    <source>
        <strain evidence="11">21D</strain>
    </source>
</reference>
<protein>
    <recommendedName>
        <fullName evidence="7">Probable cytosol aminopeptidase</fullName>
    </recommendedName>
    <alternativeName>
        <fullName evidence="8">Leucine aminopeptidase</fullName>
    </alternativeName>
    <alternativeName>
        <fullName evidence="5">Leucyl aminopeptidase</fullName>
    </alternativeName>
</protein>
<dbReference type="KEGG" id="vpn:A21D_00341"/>
<dbReference type="PROSITE" id="PS00631">
    <property type="entry name" value="CYTOSOL_AP"/>
    <property type="match status" value="1"/>
</dbReference>
<comment type="function">
    <text evidence="6">Presumably involved in the processing and regular turnover of intracellular proteins. Catalyzes the removal of unsubstituted N-terminal amino acids from various peptides.</text>
</comment>
<dbReference type="Gene3D" id="3.40.220.10">
    <property type="entry name" value="Leucine Aminopeptidase, subunit E, domain 1"/>
    <property type="match status" value="1"/>
</dbReference>
<evidence type="ECO:0000256" key="3">
    <source>
        <dbReference type="ARBA" id="ARBA00022670"/>
    </source>
</evidence>